<proteinExistence type="predicted"/>
<name>A0A370BDM7_9ACTN</name>
<protein>
    <submittedName>
        <fullName evidence="1">TetR/AcrR family transcriptional regulator</fullName>
    </submittedName>
</protein>
<gene>
    <name evidence="1" type="ORF">DVH02_12510</name>
</gene>
<dbReference type="RefSeq" id="WP_114623858.1">
    <property type="nucleotide sequence ID" value="NZ_QQNA01000085.1"/>
</dbReference>
<dbReference type="OrthoDB" id="4214267at2"/>
<organism evidence="1 2">
    <name type="scientific">Streptomyces corynorhini</name>
    <dbReference type="NCBI Taxonomy" id="2282652"/>
    <lineage>
        <taxon>Bacteria</taxon>
        <taxon>Bacillati</taxon>
        <taxon>Actinomycetota</taxon>
        <taxon>Actinomycetes</taxon>
        <taxon>Kitasatosporales</taxon>
        <taxon>Streptomycetaceae</taxon>
        <taxon>Streptomyces</taxon>
    </lineage>
</organism>
<evidence type="ECO:0000313" key="2">
    <source>
        <dbReference type="Proteomes" id="UP000253741"/>
    </source>
</evidence>
<reference evidence="1 2" key="1">
    <citation type="submission" date="2018-07" db="EMBL/GenBank/DDBJ databases">
        <title>Streptomyces species from bats.</title>
        <authorList>
            <person name="Dunlap C."/>
        </authorList>
    </citation>
    <scope>NUCLEOTIDE SEQUENCE [LARGE SCALE GENOMIC DNA]</scope>
    <source>
        <strain evidence="1 2">AC230</strain>
    </source>
</reference>
<sequence>MNTAAFLAYVDGRRLRWELVLDHCAQTAGKDPRTQLLAVFDALAEWAHAPCDGFRSNAFVNARVALAEPGSVIRAVVTEHKQALRARMLTLAEAAGARDPGLLVDQLLLIFEGAVSTRSLGTVEAPAEMARHTADQLIAAAVAQAPVPRGIARP</sequence>
<accession>A0A370BDM7</accession>
<dbReference type="Gene3D" id="1.10.357.10">
    <property type="entry name" value="Tetracycline Repressor, domain 2"/>
    <property type="match status" value="1"/>
</dbReference>
<dbReference type="EMBL" id="QQNA01000085">
    <property type="protein sequence ID" value="RDG37806.1"/>
    <property type="molecule type" value="Genomic_DNA"/>
</dbReference>
<dbReference type="AlphaFoldDB" id="A0A370BDM7"/>
<dbReference type="Proteomes" id="UP000253741">
    <property type="component" value="Unassembled WGS sequence"/>
</dbReference>
<dbReference type="InterPro" id="IPR036271">
    <property type="entry name" value="Tet_transcr_reg_TetR-rel_C_sf"/>
</dbReference>
<evidence type="ECO:0000313" key="1">
    <source>
        <dbReference type="EMBL" id="RDG37806.1"/>
    </source>
</evidence>
<dbReference type="SUPFAM" id="SSF48498">
    <property type="entry name" value="Tetracyclin repressor-like, C-terminal domain"/>
    <property type="match status" value="1"/>
</dbReference>
<keyword evidence="2" id="KW-1185">Reference proteome</keyword>
<comment type="caution">
    <text evidence="1">The sequence shown here is derived from an EMBL/GenBank/DDBJ whole genome shotgun (WGS) entry which is preliminary data.</text>
</comment>